<sequence>MEEYPDANACTDAHCVKTDFVQIGLGFLSIGKAEIFGFFPVVYKK</sequence>
<proteinExistence type="predicted"/>
<evidence type="ECO:0000313" key="1">
    <source>
        <dbReference type="EMBL" id="SFV88512.1"/>
    </source>
</evidence>
<accession>A0A1W1E3H4</accession>
<organism evidence="1">
    <name type="scientific">hydrothermal vent metagenome</name>
    <dbReference type="NCBI Taxonomy" id="652676"/>
    <lineage>
        <taxon>unclassified sequences</taxon>
        <taxon>metagenomes</taxon>
        <taxon>ecological metagenomes</taxon>
    </lineage>
</organism>
<protein>
    <submittedName>
        <fullName evidence="1">Uncharacterized protein</fullName>
    </submittedName>
</protein>
<gene>
    <name evidence="1" type="ORF">MNB_SUP05-SYMBIONT-7-710</name>
</gene>
<dbReference type="AlphaFoldDB" id="A0A1W1E3H4"/>
<name>A0A1W1E3H4_9ZZZZ</name>
<dbReference type="EMBL" id="FPIA01000057">
    <property type="protein sequence ID" value="SFV88512.1"/>
    <property type="molecule type" value="Genomic_DNA"/>
</dbReference>
<reference evidence="1" key="1">
    <citation type="submission" date="2016-10" db="EMBL/GenBank/DDBJ databases">
        <authorList>
            <person name="de Groot N.N."/>
        </authorList>
    </citation>
    <scope>NUCLEOTIDE SEQUENCE</scope>
</reference>